<proteinExistence type="predicted"/>
<name>A0ABW5V9Z8_9BACI</name>
<gene>
    <name evidence="1" type="ORF">ACFSUO_12100</name>
</gene>
<sequence>MGEDFSDFRATFGPDRATFPIFARLLARLARLFRFSRDFRPGSRDFSDFRATFSPARATFSIFARLLARLARLFRFSRDFRPGSRDFSDFRATFGPARATFGYPNVAVTSQFIDIVQQCFIL</sequence>
<evidence type="ECO:0000313" key="2">
    <source>
        <dbReference type="Proteomes" id="UP001597502"/>
    </source>
</evidence>
<protein>
    <submittedName>
        <fullName evidence="1">Uncharacterized protein</fullName>
    </submittedName>
</protein>
<reference evidence="2" key="1">
    <citation type="journal article" date="2019" name="Int. J. Syst. Evol. Microbiol.">
        <title>The Global Catalogue of Microorganisms (GCM) 10K type strain sequencing project: providing services to taxonomists for standard genome sequencing and annotation.</title>
        <authorList>
            <consortium name="The Broad Institute Genomics Platform"/>
            <consortium name="The Broad Institute Genome Sequencing Center for Infectious Disease"/>
            <person name="Wu L."/>
            <person name="Ma J."/>
        </authorList>
    </citation>
    <scope>NUCLEOTIDE SEQUENCE [LARGE SCALE GENOMIC DNA]</scope>
    <source>
        <strain evidence="2">TISTR 1535</strain>
    </source>
</reference>
<dbReference type="RefSeq" id="WP_382394442.1">
    <property type="nucleotide sequence ID" value="NZ_JBHUNA010000024.1"/>
</dbReference>
<dbReference type="EMBL" id="JBHUNA010000024">
    <property type="protein sequence ID" value="MFD2761694.1"/>
    <property type="molecule type" value="Genomic_DNA"/>
</dbReference>
<keyword evidence="2" id="KW-1185">Reference proteome</keyword>
<evidence type="ECO:0000313" key="1">
    <source>
        <dbReference type="EMBL" id="MFD2761694.1"/>
    </source>
</evidence>
<organism evidence="1 2">
    <name type="scientific">Lentibacillus juripiscarius</name>
    <dbReference type="NCBI Taxonomy" id="257446"/>
    <lineage>
        <taxon>Bacteria</taxon>
        <taxon>Bacillati</taxon>
        <taxon>Bacillota</taxon>
        <taxon>Bacilli</taxon>
        <taxon>Bacillales</taxon>
        <taxon>Bacillaceae</taxon>
        <taxon>Lentibacillus</taxon>
    </lineage>
</organism>
<dbReference type="Proteomes" id="UP001597502">
    <property type="component" value="Unassembled WGS sequence"/>
</dbReference>
<accession>A0ABW5V9Z8</accession>
<comment type="caution">
    <text evidence="1">The sequence shown here is derived from an EMBL/GenBank/DDBJ whole genome shotgun (WGS) entry which is preliminary data.</text>
</comment>